<dbReference type="GO" id="GO:0055085">
    <property type="term" value="P:transmembrane transport"/>
    <property type="evidence" value="ECO:0007669"/>
    <property type="project" value="UniProtKB-ARBA"/>
</dbReference>
<feature type="domain" description="Periplasmic binding protein" evidence="2">
    <location>
        <begin position="79"/>
        <end position="335"/>
    </location>
</feature>
<dbReference type="EMBL" id="MUEO01000032">
    <property type="protein sequence ID" value="OOE42971.1"/>
    <property type="molecule type" value="Genomic_DNA"/>
</dbReference>
<dbReference type="SUPFAM" id="SSF53822">
    <property type="entry name" value="Periplasmic binding protein-like I"/>
    <property type="match status" value="1"/>
</dbReference>
<dbReference type="PANTHER" id="PTHR30146:SF145">
    <property type="entry name" value="RIBOSE OPERON REPRESSOR"/>
    <property type="match status" value="1"/>
</dbReference>
<proteinExistence type="predicted"/>
<dbReference type="PANTHER" id="PTHR30146">
    <property type="entry name" value="LACI-RELATED TRANSCRIPTIONAL REPRESSOR"/>
    <property type="match status" value="1"/>
</dbReference>
<gene>
    <name evidence="3" type="ORF">BZG09_12110</name>
</gene>
<sequence>MKVSLRTRHLNDAIRFCRWLTGLTLLMVMPNAHGSLNGFWSYDEYLALHPEQKRLTTELDALVQRDPVPFLGAMEPIKISVVVPGEQISDYWQRNVRAFERRLNALNIPYELQEVTTRPNTDIREQSASLYAALRDGADYLIFTLNSVRHRKFINHVLSQNKTKLILQNITTPVKAWQDNQPFLYVGFDHQRGSRALASYYQERYPEGVNYSVLYFSQGYVSDARGDTFIEAMSSHGDSSLLSAYYTKGDQESGYQAAKAMLNNNPKLDFIYACATDVAFGAVQALDELGRDTVGLNGWGGGSAELDAIAAGQLDVTVMRMNDDTGVAMAEAIKRDIEHQPVPVVYSGRFEVVTRYDDPERIKALKEQAFRYSD</sequence>
<dbReference type="GO" id="GO:0000976">
    <property type="term" value="F:transcription cis-regulatory region binding"/>
    <property type="evidence" value="ECO:0007669"/>
    <property type="project" value="TreeGrafter"/>
</dbReference>
<dbReference type="Proteomes" id="UP000188726">
    <property type="component" value="Unassembled WGS sequence"/>
</dbReference>
<dbReference type="GO" id="GO:0003700">
    <property type="term" value="F:DNA-binding transcription factor activity"/>
    <property type="evidence" value="ECO:0007669"/>
    <property type="project" value="TreeGrafter"/>
</dbReference>
<dbReference type="AlphaFoldDB" id="A0AB36K5F5"/>
<name>A0AB36K5F5_9GAMM</name>
<organism evidence="3 4">
    <name type="scientific">Salinivibrio kushneri</name>
    <dbReference type="NCBI Taxonomy" id="1908198"/>
    <lineage>
        <taxon>Bacteria</taxon>
        <taxon>Pseudomonadati</taxon>
        <taxon>Pseudomonadota</taxon>
        <taxon>Gammaproteobacteria</taxon>
        <taxon>Vibrionales</taxon>
        <taxon>Vibrionaceae</taxon>
        <taxon>Salinivibrio</taxon>
    </lineage>
</organism>
<evidence type="ECO:0000313" key="4">
    <source>
        <dbReference type="Proteomes" id="UP000188726"/>
    </source>
</evidence>
<evidence type="ECO:0000259" key="2">
    <source>
        <dbReference type="Pfam" id="PF13407"/>
    </source>
</evidence>
<dbReference type="Gene3D" id="3.40.50.2300">
    <property type="match status" value="2"/>
</dbReference>
<reference evidence="3 4" key="1">
    <citation type="journal article" date="2017" name="Genome Announc.">
        <title>Draft Genome Sequences of Salinivibrio proteolyticus, Salinivibrio sharmensis, Salinivibrio siamensis, Salinivibrio costicola subsp. alcaliphilus, Salinivibrio costicola subsp. vallismortis, and 29 New Isolates Belonging to the Genus Salinivibrio.</title>
        <authorList>
            <person name="Lopez-Hermoso C."/>
            <person name="de la Haba R.R."/>
            <person name="Sanchez-Porro C."/>
            <person name="Bayliss S.C."/>
            <person name="Feil E.J."/>
            <person name="Ventosa A."/>
        </authorList>
    </citation>
    <scope>NUCLEOTIDE SEQUENCE [LARGE SCALE GENOMIC DNA]</scope>
    <source>
        <strain evidence="3 4">IC202</strain>
    </source>
</reference>
<dbReference type="Pfam" id="PF13407">
    <property type="entry name" value="Peripla_BP_4"/>
    <property type="match status" value="1"/>
</dbReference>
<protein>
    <recommendedName>
        <fullName evidence="1">Autoinducer 2-binding periplasmic protein LuxP</fullName>
    </recommendedName>
</protein>
<accession>A0AB36K5F5</accession>
<dbReference type="InterPro" id="IPR028082">
    <property type="entry name" value="Peripla_BP_I"/>
</dbReference>
<evidence type="ECO:0000256" key="1">
    <source>
        <dbReference type="ARBA" id="ARBA00022181"/>
    </source>
</evidence>
<dbReference type="InterPro" id="IPR025997">
    <property type="entry name" value="SBP_2_dom"/>
</dbReference>
<evidence type="ECO:0000313" key="3">
    <source>
        <dbReference type="EMBL" id="OOE42971.1"/>
    </source>
</evidence>
<comment type="caution">
    <text evidence="3">The sequence shown here is derived from an EMBL/GenBank/DDBJ whole genome shotgun (WGS) entry which is preliminary data.</text>
</comment>